<accession>A0A9R1XRI4</accession>
<sequence>MKNVSLKSDDLHFPNPDSKHKSNVSFVKVVKAKKVDVSQRKVEKEKIKVETLPLNDYISISNTNKFDLIDKIKIKVLCDELYDENWYIDSGCLHNMTSHKENLRDLRKLENAGVVKFGNNHKCKVKGYGKVMNGKFTVNRVAYVDGLHHNLISVSQLVVETGNQVIFDEEGSVITNK</sequence>
<comment type="caution">
    <text evidence="2">The sequence shown here is derived from an EMBL/GenBank/DDBJ whole genome shotgun (WGS) entry which is preliminary data.</text>
</comment>
<name>A0A9R1XRI4_LACSA</name>
<dbReference type="Proteomes" id="UP000235145">
    <property type="component" value="Unassembled WGS sequence"/>
</dbReference>
<dbReference type="AlphaFoldDB" id="A0A9R1XRI4"/>
<evidence type="ECO:0000313" key="3">
    <source>
        <dbReference type="Proteomes" id="UP000235145"/>
    </source>
</evidence>
<evidence type="ECO:0000313" key="2">
    <source>
        <dbReference type="EMBL" id="KAJ0223056.1"/>
    </source>
</evidence>
<reference evidence="2 3" key="1">
    <citation type="journal article" date="2017" name="Nat. Commun.">
        <title>Genome assembly with in vitro proximity ligation data and whole-genome triplication in lettuce.</title>
        <authorList>
            <person name="Reyes-Chin-Wo S."/>
            <person name="Wang Z."/>
            <person name="Yang X."/>
            <person name="Kozik A."/>
            <person name="Arikit S."/>
            <person name="Song C."/>
            <person name="Xia L."/>
            <person name="Froenicke L."/>
            <person name="Lavelle D.O."/>
            <person name="Truco M.J."/>
            <person name="Xia R."/>
            <person name="Zhu S."/>
            <person name="Xu C."/>
            <person name="Xu H."/>
            <person name="Xu X."/>
            <person name="Cox K."/>
            <person name="Korf I."/>
            <person name="Meyers B.C."/>
            <person name="Michelmore R.W."/>
        </authorList>
    </citation>
    <scope>NUCLEOTIDE SEQUENCE [LARGE SCALE GENOMIC DNA]</scope>
    <source>
        <strain evidence="3">cv. Salinas</strain>
        <tissue evidence="2">Seedlings</tissue>
    </source>
</reference>
<keyword evidence="3" id="KW-1185">Reference proteome</keyword>
<dbReference type="EMBL" id="NBSK02000002">
    <property type="protein sequence ID" value="KAJ0223056.1"/>
    <property type="molecule type" value="Genomic_DNA"/>
</dbReference>
<dbReference type="InterPro" id="IPR054722">
    <property type="entry name" value="PolX-like_BBD"/>
</dbReference>
<protein>
    <recommendedName>
        <fullName evidence="1">Retrovirus-related Pol polyprotein from transposon TNT 1-94-like beta-barrel domain-containing protein</fullName>
    </recommendedName>
</protein>
<gene>
    <name evidence="2" type="ORF">LSAT_V11C200087080</name>
</gene>
<feature type="domain" description="Retrovirus-related Pol polyprotein from transposon TNT 1-94-like beta-barrel" evidence="1">
    <location>
        <begin position="86"/>
        <end position="158"/>
    </location>
</feature>
<proteinExistence type="predicted"/>
<organism evidence="2 3">
    <name type="scientific">Lactuca sativa</name>
    <name type="common">Garden lettuce</name>
    <dbReference type="NCBI Taxonomy" id="4236"/>
    <lineage>
        <taxon>Eukaryota</taxon>
        <taxon>Viridiplantae</taxon>
        <taxon>Streptophyta</taxon>
        <taxon>Embryophyta</taxon>
        <taxon>Tracheophyta</taxon>
        <taxon>Spermatophyta</taxon>
        <taxon>Magnoliopsida</taxon>
        <taxon>eudicotyledons</taxon>
        <taxon>Gunneridae</taxon>
        <taxon>Pentapetalae</taxon>
        <taxon>asterids</taxon>
        <taxon>campanulids</taxon>
        <taxon>Asterales</taxon>
        <taxon>Asteraceae</taxon>
        <taxon>Cichorioideae</taxon>
        <taxon>Cichorieae</taxon>
        <taxon>Lactucinae</taxon>
        <taxon>Lactuca</taxon>
    </lineage>
</organism>
<dbReference type="Pfam" id="PF22936">
    <property type="entry name" value="Pol_BBD"/>
    <property type="match status" value="1"/>
</dbReference>
<evidence type="ECO:0000259" key="1">
    <source>
        <dbReference type="Pfam" id="PF22936"/>
    </source>
</evidence>